<feature type="domain" description="PepSY" evidence="3">
    <location>
        <begin position="163"/>
        <end position="220"/>
    </location>
</feature>
<accession>A0A2A7VVE9</accession>
<dbReference type="InterPro" id="IPR025711">
    <property type="entry name" value="PepSY"/>
</dbReference>
<dbReference type="EMBL" id="NUEL01000040">
    <property type="protein sequence ID" value="PEJ04396.1"/>
    <property type="molecule type" value="Genomic_DNA"/>
</dbReference>
<evidence type="ECO:0000313" key="5">
    <source>
        <dbReference type="Proteomes" id="UP000220045"/>
    </source>
</evidence>
<feature type="region of interest" description="Disordered" evidence="1">
    <location>
        <begin position="292"/>
        <end position="320"/>
    </location>
</feature>
<feature type="domain" description="PepSY" evidence="3">
    <location>
        <begin position="228"/>
        <end position="284"/>
    </location>
</feature>
<feature type="domain" description="PepSY" evidence="3">
    <location>
        <begin position="34"/>
        <end position="87"/>
    </location>
</feature>
<keyword evidence="2" id="KW-0732">Signal</keyword>
<feature type="domain" description="PepSY" evidence="3">
    <location>
        <begin position="100"/>
        <end position="155"/>
    </location>
</feature>
<reference evidence="4 5" key="1">
    <citation type="submission" date="2017-09" db="EMBL/GenBank/DDBJ databases">
        <title>Large-scale bioinformatics analysis of Bacillus genomes uncovers conserved roles of natural products in bacterial physiology.</title>
        <authorList>
            <consortium name="Agbiome Team Llc"/>
            <person name="Bleich R.M."/>
            <person name="Grubbs K.J."/>
            <person name="Santa Maria K.C."/>
            <person name="Allen S.E."/>
            <person name="Farag S."/>
            <person name="Shank E.A."/>
            <person name="Bowers A."/>
        </authorList>
    </citation>
    <scope>NUCLEOTIDE SEQUENCE [LARGE SCALE GENOMIC DNA]</scope>
    <source>
        <strain evidence="4 5">AFS004017</strain>
    </source>
</reference>
<gene>
    <name evidence="4" type="ORF">CN684_22345</name>
</gene>
<evidence type="ECO:0000259" key="3">
    <source>
        <dbReference type="Pfam" id="PF03413"/>
    </source>
</evidence>
<dbReference type="Proteomes" id="UP000220045">
    <property type="component" value="Unassembled WGS sequence"/>
</dbReference>
<dbReference type="Pfam" id="PF03413">
    <property type="entry name" value="PepSY"/>
    <property type="match status" value="4"/>
</dbReference>
<evidence type="ECO:0000313" key="4">
    <source>
        <dbReference type="EMBL" id="PEJ04396.1"/>
    </source>
</evidence>
<name>A0A2A7VVE9_9BACI</name>
<protein>
    <recommendedName>
        <fullName evidence="3">PepSY domain-containing protein</fullName>
    </recommendedName>
</protein>
<dbReference type="AlphaFoldDB" id="A0A2A7VVE9"/>
<feature type="chain" id="PRO_5038687131" description="PepSY domain-containing protein" evidence="2">
    <location>
        <begin position="20"/>
        <end position="320"/>
    </location>
</feature>
<proteinExistence type="predicted"/>
<organism evidence="4 5">
    <name type="scientific">Bacillus wiedmannii</name>
    <dbReference type="NCBI Taxonomy" id="1890302"/>
    <lineage>
        <taxon>Bacteria</taxon>
        <taxon>Bacillati</taxon>
        <taxon>Bacillota</taxon>
        <taxon>Bacilli</taxon>
        <taxon>Bacillales</taxon>
        <taxon>Bacillaceae</taxon>
        <taxon>Bacillus</taxon>
        <taxon>Bacillus cereus group</taxon>
    </lineage>
</organism>
<dbReference type="RefSeq" id="WP_098095950.1">
    <property type="nucleotide sequence ID" value="NZ_NUEL01000040.1"/>
</dbReference>
<dbReference type="Gene3D" id="3.10.450.40">
    <property type="match status" value="4"/>
</dbReference>
<evidence type="ECO:0000256" key="2">
    <source>
        <dbReference type="SAM" id="SignalP"/>
    </source>
</evidence>
<evidence type="ECO:0000256" key="1">
    <source>
        <dbReference type="SAM" id="MobiDB-lite"/>
    </source>
</evidence>
<sequence>MKKKWKVALLLCFVLVSVAFVSQRIVSKQGEKILSEKQIQNIVSEKYPGKIKNMKLVNKGEQDVYKVNLLNEKGSYEIIVDAQSGNIKRAKEISLKSNTLTKEKAEEMALQKVQGIIKQTLLEKRNGIEVFVITIETNVTQSTIVEIEKTTGKIQLLQKQMTKVTEQQAKEIAVQQVQGNVKGIRLEKKNEKNVYVIEIEKSANENVMVEIEEATGAFIGTSQIQKVVTEEQAKEVALQKVPGGFIEKVSVVNINGTSTYQIIIKKQTETVDVRVHTITGEVMSTTAVNNAIQQKESSQQQDDDDQERGTDDHGDDDDEG</sequence>
<comment type="caution">
    <text evidence="4">The sequence shown here is derived from an EMBL/GenBank/DDBJ whole genome shotgun (WGS) entry which is preliminary data.</text>
</comment>
<feature type="signal peptide" evidence="2">
    <location>
        <begin position="1"/>
        <end position="19"/>
    </location>
</feature>